<proteinExistence type="predicted"/>
<organism evidence="2">
    <name type="scientific">Alkalihalophilus sp. As8PL</name>
    <dbReference type="NCBI Taxonomy" id="3237103"/>
    <lineage>
        <taxon>Bacteria</taxon>
        <taxon>Bacillati</taxon>
        <taxon>Bacillota</taxon>
        <taxon>Bacilli</taxon>
        <taxon>Bacillales</taxon>
        <taxon>Bacillaceae</taxon>
        <taxon>Alkalihalophilus</taxon>
    </lineage>
</organism>
<keyword evidence="1" id="KW-0812">Transmembrane</keyword>
<name>A0AB39BVW8_9BACI</name>
<sequence>MKIFLVAFLSFVVISGVLLCTGYFFNVNQLMFRFYNETPTGFEAGGAVIPFIVAVICSYFIGGFYEKRMQYKVG</sequence>
<dbReference type="RefSeq" id="WP_368505024.1">
    <property type="nucleotide sequence ID" value="NZ_CP162551.1"/>
</dbReference>
<dbReference type="AlphaFoldDB" id="A0AB39BVW8"/>
<keyword evidence="1" id="KW-0472">Membrane</keyword>
<accession>A0AB39BVW8</accession>
<evidence type="ECO:0000313" key="2">
    <source>
        <dbReference type="EMBL" id="XDI37695.1"/>
    </source>
</evidence>
<gene>
    <name evidence="2" type="ORF">AB3N04_05080</name>
</gene>
<evidence type="ECO:0000256" key="1">
    <source>
        <dbReference type="SAM" id="Phobius"/>
    </source>
</evidence>
<protein>
    <submittedName>
        <fullName evidence="2">Uncharacterized protein</fullName>
    </submittedName>
</protein>
<reference evidence="2" key="1">
    <citation type="submission" date="2024-07" db="EMBL/GenBank/DDBJ databases">
        <title>Identification and characteristics of an arsenic-resistant bacterial isolate, which belongs to a novel species.</title>
        <authorList>
            <person name="Juszczyk A."/>
            <person name="Kowalczyk A."/>
            <person name="Was K."/>
            <person name="Kosowicz W."/>
            <person name="Budzyn A."/>
            <person name="Latowski D."/>
        </authorList>
    </citation>
    <scope>NUCLEOTIDE SEQUENCE</scope>
    <source>
        <strain evidence="2">As8PL</strain>
    </source>
</reference>
<feature type="transmembrane region" description="Helical" evidence="1">
    <location>
        <begin position="44"/>
        <end position="65"/>
    </location>
</feature>
<dbReference type="EMBL" id="CP162551">
    <property type="protein sequence ID" value="XDI37695.1"/>
    <property type="molecule type" value="Genomic_DNA"/>
</dbReference>
<keyword evidence="1" id="KW-1133">Transmembrane helix</keyword>